<evidence type="ECO:0000313" key="4">
    <source>
        <dbReference type="Proteomes" id="UP000194499"/>
    </source>
</evidence>
<dbReference type="Proteomes" id="UP001174229">
    <property type="component" value="Unassembled WGS sequence"/>
</dbReference>
<dbReference type="EMBL" id="CP041978">
    <property type="protein sequence ID" value="QHH87503.1"/>
    <property type="molecule type" value="Genomic_DNA"/>
</dbReference>
<evidence type="ECO:0000313" key="5">
    <source>
        <dbReference type="Proteomes" id="UP000464796"/>
    </source>
</evidence>
<gene>
    <name evidence="3" type="ORF">BACERE00191_00201</name>
    <name evidence="2" type="ORF">FPL01_00410</name>
    <name evidence="1" type="ORF">OWO78_26495</name>
</gene>
<dbReference type="Proteomes" id="UP000194499">
    <property type="component" value="Unassembled WGS sequence"/>
</dbReference>
<dbReference type="EMBL" id="JAPNPE010000021">
    <property type="protein sequence ID" value="MDK7394883.1"/>
    <property type="molecule type" value="Genomic_DNA"/>
</dbReference>
<evidence type="ECO:0000313" key="2">
    <source>
        <dbReference type="EMBL" id="QHH87503.1"/>
    </source>
</evidence>
<accession>A0A6I6YVM0</accession>
<keyword evidence="2" id="KW-0614">Plasmid</keyword>
<dbReference type="EMBL" id="FWZB01000016">
    <property type="protein sequence ID" value="SMD63364.1"/>
    <property type="molecule type" value="Genomic_DNA"/>
</dbReference>
<accession>A0A1Y5YRB4</accession>
<evidence type="ECO:0000313" key="3">
    <source>
        <dbReference type="EMBL" id="SMD63364.1"/>
    </source>
</evidence>
<geneLocation type="plasmid" evidence="2 5">
    <name>unnamed1</name>
</geneLocation>
<evidence type="ECO:0000313" key="1">
    <source>
        <dbReference type="EMBL" id="MDK7394883.1"/>
    </source>
</evidence>
<dbReference type="AlphaFoldDB" id="A0A1Y5YRB4"/>
<reference evidence="4" key="2">
    <citation type="submission" date="2017-04" db="EMBL/GenBank/DDBJ databases">
        <authorList>
            <person name="Criscuolo A."/>
        </authorList>
    </citation>
    <scope>NUCLEOTIDE SEQUENCE [LARGE SCALE GENOMIC DNA]</scope>
</reference>
<reference evidence="2 5" key="3">
    <citation type="submission" date="2019-07" db="EMBL/GenBank/DDBJ databases">
        <authorList>
            <person name="Yu W.S."/>
            <person name="Cheong H.-M."/>
            <person name="Choi Y."/>
            <person name="Hwang K.J."/>
            <person name="Jung K."/>
            <person name="Lee S."/>
            <person name="Choi C."/>
        </authorList>
    </citation>
    <scope>NUCLEOTIDE SEQUENCE [LARGE SCALE GENOMIC DNA]</scope>
    <source>
        <strain evidence="2 5">NCCP 15909</strain>
        <plasmid evidence="2 5">unnamed1</plasmid>
    </source>
</reference>
<sequence>MTNSEVRTKLTHEETIKFLKDLMDKDIQITQRYLQENGYHSYLNYISRYMGGLTKVKKEIGYVKKSTKLHNDNEIYTLLKKLDSEGINITSRYLIKNYKTQYGHIRNNMDGLTETLKQLGIKTVVKREGIKRTKRKWTKEEVITEMKKFIDSGEKLNSTNIINKNSSLYHACVNIFGSYKNTIEYLGINYNYISQVKKLTPVDIQNELRNLYEKGEDISSQNMQQKYRNLHASCQRVFGSYKIAIESINLNYDDIRKTKTWSKEKILNEIKSLNDKGEDLTSKYVSEKYNELHHACKWYFNSYEEAVKQAGIDYYNITKRKVWSKEKVKNKLLDLHNEGISLTPMYLINNHSEVYKSCVNYFGSYYNALNEFGIDYTSIIMDNPLERSKGLILEKIIEKVFDCLSVTYITQERTHISDDVWIIPDFKITKMDMNLHNLFKSSPNQKLWIDSKLSYWTCFTSNTHNKYKDHCEKLVFIYLRGHEKPEYINDKMTNICIFELLPYIKDEEKRHEINIELLKLLEDNPKENN</sequence>
<reference evidence="1" key="4">
    <citation type="submission" date="2022-11" db="EMBL/GenBank/DDBJ databases">
        <title>WGS-based characterization of Bacillus cereus isolated from food &amp; feed additives.</title>
        <authorList>
            <person name="Bogaerts B."/>
            <person name="Fraiture M.-A."/>
            <person name="Roosens N.H.C."/>
            <person name="De Keersmaecker S.C.J."/>
            <person name="Vanneste K."/>
        </authorList>
    </citation>
    <scope>NUCLEOTIDE SEQUENCE</scope>
    <source>
        <strain evidence="1">74.2</strain>
    </source>
</reference>
<protein>
    <submittedName>
        <fullName evidence="3">Uncharacterized protein</fullName>
    </submittedName>
</protein>
<reference evidence="3" key="1">
    <citation type="submission" date="2017-04" db="EMBL/GenBank/DDBJ databases">
        <authorList>
            <person name="Afonso C.L."/>
            <person name="Miller P.J."/>
            <person name="Scott M.A."/>
            <person name="Spackman E."/>
            <person name="Goraichik I."/>
            <person name="Dimitrov K.M."/>
            <person name="Suarez D.L."/>
            <person name="Swayne D.E."/>
        </authorList>
    </citation>
    <scope>NUCLEOTIDE SEQUENCE [LARGE SCALE GENOMIC DNA]</scope>
    <source>
        <strain evidence="3">16-00191</strain>
    </source>
</reference>
<proteinExistence type="predicted"/>
<dbReference type="Proteomes" id="UP000464796">
    <property type="component" value="Plasmid unnamed1"/>
</dbReference>
<organism evidence="3 4">
    <name type="scientific">Bacillus pacificus</name>
    <dbReference type="NCBI Taxonomy" id="2026187"/>
    <lineage>
        <taxon>Bacteria</taxon>
        <taxon>Bacillati</taxon>
        <taxon>Bacillota</taxon>
        <taxon>Bacilli</taxon>
        <taxon>Bacillales</taxon>
        <taxon>Bacillaceae</taxon>
        <taxon>Bacillus</taxon>
        <taxon>Bacillus cereus group</taxon>
    </lineage>
</organism>
<keyword evidence="5" id="KW-1185">Reference proteome</keyword>
<dbReference type="RefSeq" id="WP_000185060.1">
    <property type="nucleotide sequence ID" value="NZ_CP093425.1"/>
</dbReference>
<name>A0A1Y5YRB4_9BACI</name>